<dbReference type="InterPro" id="IPR050951">
    <property type="entry name" value="Retrovirus_Pol_polyprotein"/>
</dbReference>
<dbReference type="Gene3D" id="4.10.60.10">
    <property type="entry name" value="Zinc finger, CCHC-type"/>
    <property type="match status" value="1"/>
</dbReference>
<dbReference type="SMART" id="SM00343">
    <property type="entry name" value="ZnF_C2HC"/>
    <property type="match status" value="1"/>
</dbReference>
<feature type="compositionally biased region" description="Polar residues" evidence="3">
    <location>
        <begin position="216"/>
        <end position="229"/>
    </location>
</feature>
<evidence type="ECO:0000259" key="4">
    <source>
        <dbReference type="PROSITE" id="PS50158"/>
    </source>
</evidence>
<feature type="region of interest" description="Disordered" evidence="3">
    <location>
        <begin position="167"/>
        <end position="195"/>
    </location>
</feature>
<name>A0A914XN09_9BILA</name>
<evidence type="ECO:0000256" key="2">
    <source>
        <dbReference type="SAM" id="Coils"/>
    </source>
</evidence>
<keyword evidence="1" id="KW-0863">Zinc-finger</keyword>
<feature type="region of interest" description="Disordered" evidence="3">
    <location>
        <begin position="439"/>
        <end position="479"/>
    </location>
</feature>
<feature type="compositionally biased region" description="Polar residues" evidence="3">
    <location>
        <begin position="512"/>
        <end position="541"/>
    </location>
</feature>
<proteinExistence type="predicted"/>
<dbReference type="InterPro" id="IPR001878">
    <property type="entry name" value="Znf_CCHC"/>
</dbReference>
<dbReference type="PANTHER" id="PTHR37984:SF5">
    <property type="entry name" value="PROTEIN NYNRIN-LIKE"/>
    <property type="match status" value="1"/>
</dbReference>
<dbReference type="GO" id="GO:0008270">
    <property type="term" value="F:zinc ion binding"/>
    <property type="evidence" value="ECO:0007669"/>
    <property type="project" value="UniProtKB-KW"/>
</dbReference>
<reference evidence="6" key="1">
    <citation type="submission" date="2022-11" db="UniProtKB">
        <authorList>
            <consortium name="WormBaseParasite"/>
        </authorList>
    </citation>
    <scope>IDENTIFICATION</scope>
</reference>
<evidence type="ECO:0000313" key="6">
    <source>
        <dbReference type="WBParaSite" id="PSAMB.scaffold90size81551.g1909.t1"/>
    </source>
</evidence>
<evidence type="ECO:0000313" key="5">
    <source>
        <dbReference type="Proteomes" id="UP000887566"/>
    </source>
</evidence>
<feature type="domain" description="CCHC-type" evidence="4">
    <location>
        <begin position="486"/>
        <end position="500"/>
    </location>
</feature>
<dbReference type="InterPro" id="IPR036875">
    <property type="entry name" value="Znf_CCHC_sf"/>
</dbReference>
<sequence>MAQMDDKAMLSVVITREQVEQFDDITLLREKCMQLSEQVTQCYGQITSAREEAEIARGETNAIGQQCENLSTENAALQAEYNALRGELRSQMQARNRVETPSGEIAQLQEEMHKKQIEFEKLRRAHSLLQRQQLIDQEQIALLQEQLQGVDIDDSEGDNRSTRSAIEEMHMRSPIASVGRQSPPLGESITDQRTSAAGVLGERSARYGSPAGHGLKQTSPRTPSVTSIASHRAETASTRPFRYSPIARLPGPRTQAFCPNAIQLMSKLEKFSGNVSANKILFTDWLKDFNVRLETLGIDAQATVALNVLCDNLCGAALQAFDLVPSQARSFHSAVEMLKNKFDSTSSFNADYFTFVNMHQKANESVDDFAIRLQLQAQQVFRVDDEGTVDRMLAGQFVAGLSDYKMRYEVSLERSLIEFMDVVSFARHIEQHRKDMQVFRSGQGGASNAKASYAKQPNNSNKTALEKDEKAQPQSEADQQEASLTCWHCGEAGHLSNACPAKERGEARPRDNQAQNTSRNAQQNRCKANAAQQRDVASSRTDAQQAVNLFRDYVERDPTIVAGYTSKGARFRSMSNEVTAGQTWFGPSPEGTFEVYGMHTRGPIDSGSQTSIVSYELLRKLYERNSIDISKDCFDCPPGLDVRSVTNQQLPILGMLMLQVTAPTGKTIRAPFLVQKFGLGHDILIGTNYMSRLGYSLTAEGLGDVISKEAVSPMRHSEPEAYTPPMKVHLVQRVQILSRCDQLIKLRTECSTQSMKEGPILFEPFSERSFKGLQMQPALVQPDEKGHFALLVRNLSTRRLDLEDDSLLGTIEPASPQKEQENQLPARGHPGLRAHPKRRKTPPGFRRG</sequence>
<dbReference type="Proteomes" id="UP000887566">
    <property type="component" value="Unplaced"/>
</dbReference>
<dbReference type="GO" id="GO:0003676">
    <property type="term" value="F:nucleic acid binding"/>
    <property type="evidence" value="ECO:0007669"/>
    <property type="project" value="InterPro"/>
</dbReference>
<accession>A0A914XN09</accession>
<keyword evidence="1" id="KW-0479">Metal-binding</keyword>
<protein>
    <submittedName>
        <fullName evidence="6">CCHC-type domain-containing protein</fullName>
    </submittedName>
</protein>
<dbReference type="CDD" id="cd00303">
    <property type="entry name" value="retropepsin_like"/>
    <property type="match status" value="1"/>
</dbReference>
<dbReference type="WBParaSite" id="PSAMB.scaffold90size81551.g1909.t1">
    <property type="protein sequence ID" value="PSAMB.scaffold90size81551.g1909.t1"/>
    <property type="gene ID" value="PSAMB.scaffold90size81551.g1909"/>
</dbReference>
<feature type="region of interest" description="Disordered" evidence="3">
    <location>
        <begin position="207"/>
        <end position="234"/>
    </location>
</feature>
<dbReference type="SUPFAM" id="SSF57756">
    <property type="entry name" value="Retrovirus zinc finger-like domains"/>
    <property type="match status" value="1"/>
</dbReference>
<organism evidence="5 6">
    <name type="scientific">Plectus sambesii</name>
    <dbReference type="NCBI Taxonomy" id="2011161"/>
    <lineage>
        <taxon>Eukaryota</taxon>
        <taxon>Metazoa</taxon>
        <taxon>Ecdysozoa</taxon>
        <taxon>Nematoda</taxon>
        <taxon>Chromadorea</taxon>
        <taxon>Plectida</taxon>
        <taxon>Plectina</taxon>
        <taxon>Plectoidea</taxon>
        <taxon>Plectidae</taxon>
        <taxon>Plectus</taxon>
    </lineage>
</organism>
<feature type="compositionally biased region" description="Basic residues" evidence="3">
    <location>
        <begin position="830"/>
        <end position="848"/>
    </location>
</feature>
<feature type="coiled-coil region" evidence="2">
    <location>
        <begin position="67"/>
        <end position="125"/>
    </location>
</feature>
<dbReference type="PROSITE" id="PS50158">
    <property type="entry name" value="ZF_CCHC"/>
    <property type="match status" value="1"/>
</dbReference>
<evidence type="ECO:0000256" key="1">
    <source>
        <dbReference type="PROSITE-ProRule" id="PRU00047"/>
    </source>
</evidence>
<keyword evidence="5" id="KW-1185">Reference proteome</keyword>
<feature type="region of interest" description="Disordered" evidence="3">
    <location>
        <begin position="503"/>
        <end position="541"/>
    </location>
</feature>
<dbReference type="GO" id="GO:0019899">
    <property type="term" value="F:enzyme binding"/>
    <property type="evidence" value="ECO:0007669"/>
    <property type="project" value="UniProtKB-ARBA"/>
</dbReference>
<dbReference type="PANTHER" id="PTHR37984">
    <property type="entry name" value="PROTEIN CBG26694"/>
    <property type="match status" value="1"/>
</dbReference>
<keyword evidence="1" id="KW-0862">Zinc</keyword>
<keyword evidence="2" id="KW-0175">Coiled coil</keyword>
<feature type="region of interest" description="Disordered" evidence="3">
    <location>
        <begin position="811"/>
        <end position="848"/>
    </location>
</feature>
<evidence type="ECO:0000256" key="3">
    <source>
        <dbReference type="SAM" id="MobiDB-lite"/>
    </source>
</evidence>
<dbReference type="AlphaFoldDB" id="A0A914XN09"/>